<dbReference type="EMBL" id="WJXZ01000014">
    <property type="protein sequence ID" value="MRS64534.1"/>
    <property type="molecule type" value="Genomic_DNA"/>
</dbReference>
<keyword evidence="3" id="KW-0732">Signal</keyword>
<feature type="chain" id="PRO_5029622744" description="HYR domain-containing protein" evidence="3">
    <location>
        <begin position="28"/>
        <end position="945"/>
    </location>
</feature>
<dbReference type="PANTHER" id="PTHR42754">
    <property type="entry name" value="ENDOGLUCANASE"/>
    <property type="match status" value="1"/>
</dbReference>
<dbReference type="SMART" id="SM00736">
    <property type="entry name" value="CADG"/>
    <property type="match status" value="1"/>
</dbReference>
<evidence type="ECO:0000256" key="1">
    <source>
        <dbReference type="ARBA" id="ARBA00022737"/>
    </source>
</evidence>
<feature type="region of interest" description="Disordered" evidence="2">
    <location>
        <begin position="120"/>
        <end position="141"/>
    </location>
</feature>
<dbReference type="OrthoDB" id="1523346at2"/>
<feature type="domain" description="HYR" evidence="4">
    <location>
        <begin position="650"/>
        <end position="744"/>
    </location>
</feature>
<gene>
    <name evidence="5" type="ORF">GJJ30_24765</name>
</gene>
<dbReference type="GO" id="GO:0016020">
    <property type="term" value="C:membrane"/>
    <property type="evidence" value="ECO:0007669"/>
    <property type="project" value="InterPro"/>
</dbReference>
<evidence type="ECO:0000256" key="3">
    <source>
        <dbReference type="SAM" id="SignalP"/>
    </source>
</evidence>
<dbReference type="PANTHER" id="PTHR42754:SF1">
    <property type="entry name" value="LIPOPROTEIN"/>
    <property type="match status" value="1"/>
</dbReference>
<dbReference type="GO" id="GO:0005509">
    <property type="term" value="F:calcium ion binding"/>
    <property type="evidence" value="ECO:0007669"/>
    <property type="project" value="InterPro"/>
</dbReference>
<organism evidence="5 6">
    <name type="scientific">Larkinella terrae</name>
    <dbReference type="NCBI Taxonomy" id="2025311"/>
    <lineage>
        <taxon>Bacteria</taxon>
        <taxon>Pseudomonadati</taxon>
        <taxon>Bacteroidota</taxon>
        <taxon>Cytophagia</taxon>
        <taxon>Cytophagales</taxon>
        <taxon>Spirosomataceae</taxon>
        <taxon>Larkinella</taxon>
    </lineage>
</organism>
<evidence type="ECO:0000313" key="6">
    <source>
        <dbReference type="Proteomes" id="UP000441754"/>
    </source>
</evidence>
<protein>
    <recommendedName>
        <fullName evidence="4">HYR domain-containing protein</fullName>
    </recommendedName>
</protein>
<keyword evidence="1" id="KW-0677">Repeat</keyword>
<dbReference type="PROSITE" id="PS50825">
    <property type="entry name" value="HYR"/>
    <property type="match status" value="1"/>
</dbReference>
<dbReference type="InterPro" id="IPR013783">
    <property type="entry name" value="Ig-like_fold"/>
</dbReference>
<dbReference type="Gene3D" id="2.60.40.10">
    <property type="entry name" value="Immunoglobulins"/>
    <property type="match status" value="1"/>
</dbReference>
<proteinExistence type="predicted"/>
<dbReference type="Pfam" id="PF05345">
    <property type="entry name" value="He_PIG"/>
    <property type="match status" value="1"/>
</dbReference>
<reference evidence="5 6" key="1">
    <citation type="journal article" date="2018" name="Antonie Van Leeuwenhoek">
        <title>Larkinella terrae sp. nov., isolated from soil on Jeju Island, South Korea.</title>
        <authorList>
            <person name="Ten L.N."/>
            <person name="Jeon J."/>
            <person name="Park S.J."/>
            <person name="Park S."/>
            <person name="Lee S.Y."/>
            <person name="Kim M.K."/>
            <person name="Jung H.Y."/>
        </authorList>
    </citation>
    <scope>NUCLEOTIDE SEQUENCE [LARGE SCALE GENOMIC DNA]</scope>
    <source>
        <strain evidence="5 6">KCTC 52001</strain>
    </source>
</reference>
<feature type="signal peptide" evidence="3">
    <location>
        <begin position="1"/>
        <end position="27"/>
    </location>
</feature>
<keyword evidence="6" id="KW-1185">Reference proteome</keyword>
<dbReference type="InterPro" id="IPR006644">
    <property type="entry name" value="Cadg"/>
</dbReference>
<sequence>MKNLLRFWQKPLWLLAFLLLVNASLYAQVTKISDKVIGGNLSEDGKLILATSDGGYILGGNSESNTSGDKSEDSRGSNDYWVVKYNASGVKQWDKRFGGPDYDNLTALIATPDGGYLLGGASSSTKGGDKSENNHTTGETPDQDYWVVKISSDGTKQWDKTLGSTQEDYLTSLIALPENQGYLLVGNSYSNAGGDKSDNSKGDSDYWVVKIGPDGRKSWDKTIGGGSSDYPAAILPTTDGNYLLAGYSASNAGGDKSDNSKGQYDFWIVKIKPDGTKLWDRTIGSPDSDYLSSAAVTADCFLLSGSSYGGSGHDKSEAGLGRSDFWVVKINSDGQKIWDRTLGANKDEVGTDAVALADGGYLIGGFTDSNTSAFKSENNRGDIDYWVIKLAADGNYVWDKNIGSSRNDILNGLAQTASGDLLLLGDSYAEASGDKTQNPIGPDGDSDFWLVVLKETECITPTLSSKANPAQSVLQNTPGVTLIIEGCVSGQIKWTGPAGTSGTGPTIPVNTAAIGSMNYSATCTRGSCSATLSSTVEVAAPSAKGAFDGYVYGADCGTFRGWAWDGTKPNTPVTVEILDGPHVLATLSANAFRPDLQTAGKGNGQHAFSFAIPDEIRDSEPHILSARIRNSSFILKGSPKALVCSFEQDPENKPPVAPTPTVLIAPVAAQVGVPFSGTLVAFTDPEGGELAHWIDPLPDGLQFYPDTRVLSGTPVAAGTFLVTYSAYDNIGNSNSVSFQITVSPASTTNVTGSFEGYLDKLDCGGIRGWVWDRNKPNTPLTVEFYLDGSGTVLGSAIANIYRPDLKDANKGNGAHAYNFTPPGSVTNGTLIKARVLGSTFELKGGAKAYQCAPARLSAETGSGLQATVLGNPVSDRIEVEIRGAEGLPLRLQLTDVNGRLINQRQIEMAKPLEQATFSISQQAAGLLLLRVMSNQQSVLLKIVKQ</sequence>
<evidence type="ECO:0000259" key="4">
    <source>
        <dbReference type="PROSITE" id="PS50825"/>
    </source>
</evidence>
<dbReference type="SUPFAM" id="SSF49313">
    <property type="entry name" value="Cadherin-like"/>
    <property type="match status" value="1"/>
</dbReference>
<dbReference type="InterPro" id="IPR015919">
    <property type="entry name" value="Cadherin-like_sf"/>
</dbReference>
<dbReference type="InterPro" id="IPR003410">
    <property type="entry name" value="HYR_dom"/>
</dbReference>
<evidence type="ECO:0000313" key="5">
    <source>
        <dbReference type="EMBL" id="MRS64534.1"/>
    </source>
</evidence>
<dbReference type="Proteomes" id="UP000441754">
    <property type="component" value="Unassembled WGS sequence"/>
</dbReference>
<accession>A0A7K0ERU3</accession>
<name>A0A7K0ERU3_9BACT</name>
<dbReference type="RefSeq" id="WP_154177867.1">
    <property type="nucleotide sequence ID" value="NZ_WJXZ01000014.1"/>
</dbReference>
<evidence type="ECO:0000256" key="2">
    <source>
        <dbReference type="SAM" id="MobiDB-lite"/>
    </source>
</evidence>
<comment type="caution">
    <text evidence="5">The sequence shown here is derived from an EMBL/GenBank/DDBJ whole genome shotgun (WGS) entry which is preliminary data.</text>
</comment>
<dbReference type="AlphaFoldDB" id="A0A7K0ERU3"/>